<evidence type="ECO:0000256" key="1">
    <source>
        <dbReference type="SAM" id="MobiDB-lite"/>
    </source>
</evidence>
<evidence type="ECO:0000313" key="3">
    <source>
        <dbReference type="Proteomes" id="UP000091918"/>
    </source>
</evidence>
<proteinExistence type="predicted"/>
<dbReference type="Proteomes" id="UP000091918">
    <property type="component" value="Unassembled WGS sequence"/>
</dbReference>
<feature type="compositionally biased region" description="Basic and acidic residues" evidence="1">
    <location>
        <begin position="274"/>
        <end position="284"/>
    </location>
</feature>
<feature type="compositionally biased region" description="Polar residues" evidence="1">
    <location>
        <begin position="168"/>
        <end position="190"/>
    </location>
</feature>
<keyword evidence="3" id="KW-1185">Reference proteome</keyword>
<accession>A0A1B7NPA9</accession>
<dbReference type="STRING" id="1658172.A0A1B7NPA9"/>
<dbReference type="OrthoDB" id="5395975at2759"/>
<feature type="compositionally biased region" description="Basic and acidic residues" evidence="1">
    <location>
        <begin position="195"/>
        <end position="208"/>
    </location>
</feature>
<feature type="region of interest" description="Disordered" evidence="1">
    <location>
        <begin position="130"/>
        <end position="238"/>
    </location>
</feature>
<dbReference type="AlphaFoldDB" id="A0A1B7NPA9"/>
<feature type="region of interest" description="Disordered" evidence="1">
    <location>
        <begin position="256"/>
        <end position="301"/>
    </location>
</feature>
<gene>
    <name evidence="2" type="ORF">ACJ72_07041</name>
</gene>
<name>A0A1B7NPA9_9EURO</name>
<feature type="compositionally biased region" description="Polar residues" evidence="1">
    <location>
        <begin position="145"/>
        <end position="155"/>
    </location>
</feature>
<feature type="compositionally biased region" description="Polar residues" evidence="1">
    <location>
        <begin position="90"/>
        <end position="109"/>
    </location>
</feature>
<dbReference type="EMBL" id="LGUA01001389">
    <property type="protein sequence ID" value="OAX78651.1"/>
    <property type="molecule type" value="Genomic_DNA"/>
</dbReference>
<comment type="caution">
    <text evidence="2">The sequence shown here is derived from an EMBL/GenBank/DDBJ whole genome shotgun (WGS) entry which is preliminary data.</text>
</comment>
<protein>
    <submittedName>
        <fullName evidence="2">Uncharacterized protein</fullName>
    </submittedName>
</protein>
<sequence>MTNSVEILVHISAPGTAKADANYRAHADAYFEFETVSRIRIFPDPPPCSETGTDEIVDTPYNACNTSPQDGSNTHRIAELGGRNEKESHYTSIPNFLPSGKSTTSLPSTWGPSFGETTCGLLDLSGATSQRSFSQNDAGARAQNPFLNTPSNSSRALGPEPPKHFQTRGPSSSQVTETPPSEVPESQPSFGASWDVERDNSPPRRSVHDVQIIGISSLEVQSSQSKRRRLSGSPACIPSSIPDALTAISSIISESELPPASQANRQPQPQQRYRPSDKPVRDFHPMPLEINPPRPAPSSTAQFTTHITPTLQMLADKLNLSKIFNPLRQTRPLRTLERGYWLLDLTISDSIASPSNDKNKNKNKNKNTKIDSSLDQRSSSTGLTSNNIWTSKLFFDFWDFLSNFIARDGRAGWGVWCICESNKSTTPSGSICSSSHSYSVIDLTSPEHIHSSAGETQPSQLDANLAQQQVTVKIYTWGEIAPHVYLLLYLASDRNVRNVPGVQWRDGADQPVILMD</sequence>
<evidence type="ECO:0000313" key="2">
    <source>
        <dbReference type="EMBL" id="OAX78651.1"/>
    </source>
</evidence>
<reference evidence="2 3" key="1">
    <citation type="submission" date="2015-07" db="EMBL/GenBank/DDBJ databases">
        <title>Emmonsia species relationships and genome sequence.</title>
        <authorList>
            <person name="Cuomo C.A."/>
            <person name="Schwartz I.S."/>
            <person name="Kenyon C."/>
            <person name="de Hoog G.S."/>
            <person name="Govender N.P."/>
            <person name="Botha A."/>
            <person name="Moreno L."/>
            <person name="de Vries M."/>
            <person name="Munoz J.F."/>
            <person name="Stielow J.B."/>
        </authorList>
    </citation>
    <scope>NUCLEOTIDE SEQUENCE [LARGE SCALE GENOMIC DNA]</scope>
    <source>
        <strain evidence="2 3">CBS 136260</strain>
    </source>
</reference>
<organism evidence="2 3">
    <name type="scientific">Emergomyces africanus</name>
    <dbReference type="NCBI Taxonomy" id="1955775"/>
    <lineage>
        <taxon>Eukaryota</taxon>
        <taxon>Fungi</taxon>
        <taxon>Dikarya</taxon>
        <taxon>Ascomycota</taxon>
        <taxon>Pezizomycotina</taxon>
        <taxon>Eurotiomycetes</taxon>
        <taxon>Eurotiomycetidae</taxon>
        <taxon>Onygenales</taxon>
        <taxon>Ajellomycetaceae</taxon>
        <taxon>Emergomyces</taxon>
    </lineage>
</organism>
<feature type="region of interest" description="Disordered" evidence="1">
    <location>
        <begin position="84"/>
        <end position="109"/>
    </location>
</feature>
<feature type="region of interest" description="Disordered" evidence="1">
    <location>
        <begin position="352"/>
        <end position="382"/>
    </location>
</feature>
<feature type="compositionally biased region" description="Low complexity" evidence="1">
    <location>
        <begin position="256"/>
        <end position="273"/>
    </location>
</feature>